<dbReference type="GO" id="GO:0005737">
    <property type="term" value="C:cytoplasm"/>
    <property type="evidence" value="ECO:0007669"/>
    <property type="project" value="UniProtKB-SubCell"/>
</dbReference>
<dbReference type="PANTHER" id="PTHR42684">
    <property type="entry name" value="ADENOSYLMETHIONINE-8-AMINO-7-OXONONANOATE AMINOTRANSFERASE"/>
    <property type="match status" value="1"/>
</dbReference>
<keyword evidence="11" id="KW-1185">Reference proteome</keyword>
<name>A0A059XYV2_9BACT</name>
<comment type="caution">
    <text evidence="9">Lacks conserved residue(s) required for the propagation of feature annotation.</text>
</comment>
<dbReference type="EC" id="2.6.1.62" evidence="9"/>
<feature type="binding site" evidence="9">
    <location>
        <begin position="134"/>
        <end position="135"/>
    </location>
    <ligand>
        <name>pyridoxal 5'-phosphate</name>
        <dbReference type="ChEBI" id="CHEBI:597326"/>
    </ligand>
</feature>
<feature type="binding site" evidence="9">
    <location>
        <position position="333"/>
    </location>
    <ligand>
        <name>substrate</name>
    </ligand>
</feature>
<evidence type="ECO:0000256" key="9">
    <source>
        <dbReference type="HAMAP-Rule" id="MF_00834"/>
    </source>
</evidence>
<feature type="binding site" evidence="9">
    <location>
        <position position="166"/>
    </location>
    <ligand>
        <name>substrate</name>
    </ligand>
</feature>
<evidence type="ECO:0000256" key="6">
    <source>
        <dbReference type="ARBA" id="ARBA00022756"/>
    </source>
</evidence>
<gene>
    <name evidence="9" type="primary">bioA</name>
    <name evidence="10" type="ORF">Y981_06055</name>
</gene>
<dbReference type="HOGENOM" id="CLU_016922_4_3_0"/>
<sequence length="471" mass="52155">MTDTPSSFFDNNPQDSSCSNAFGKLGEMDKKWILHPFTPIREWEQDHPMIITGGKGARIFDDQGHSYLDGTSSLWVNLLGHRHPAIDKAIREQLEKIAHSTFLGLTHEGGIRLAEELGKRAPGNLRRVFYSDNGSTSVEIALKLAYLLRKQTHPGASRFFSLERAYHGDTLGAVGVGGIDRFHSPFYPLVHTSLKAPAPDCFQCPLGLSRDQCSIDCAEEGIRIIRRHRDELAGVILEPRLQAAGGMIVWPEGYLSRVARACVEEGIPLILDEVATGFGRTGALFACELEGVVPDFLCAGKGLTGGYLPLAVTLFSEETYQRLKEDPGIFYHGHSYTANPLGVAAARATLRALDEGEFIAGIPAKREVFFNLERELDRFPFVGNIRSLGLIFAFDIFSDSLKKIPADRQTMTRIEHRAQSLGLIIRPLMNTLYLIPPLSVLEDELTLMGEILLESLREFSPERFAKSGKMG</sequence>
<dbReference type="RefSeq" id="WP_014960987.1">
    <property type="nucleotide sequence ID" value="NZ_CP007243.1"/>
</dbReference>
<dbReference type="CDD" id="cd00610">
    <property type="entry name" value="OAT_like"/>
    <property type="match status" value="1"/>
</dbReference>
<keyword evidence="4 9" id="KW-0808">Transferase</keyword>
<keyword evidence="6 9" id="KW-0093">Biotin biosynthesis</keyword>
<dbReference type="OrthoDB" id="9801052at2"/>
<dbReference type="InterPro" id="IPR015422">
    <property type="entry name" value="PyrdxlP-dep_Trfase_small"/>
</dbReference>
<evidence type="ECO:0000256" key="3">
    <source>
        <dbReference type="ARBA" id="ARBA00022576"/>
    </source>
</evidence>
<dbReference type="Gene3D" id="3.90.1150.10">
    <property type="entry name" value="Aspartate Aminotransferase, domain 1"/>
    <property type="match status" value="1"/>
</dbReference>
<reference evidence="11" key="1">
    <citation type="submission" date="2014-02" db="EMBL/GenBank/DDBJ databases">
        <title>Complete genome sequence and comparative genomic analysis of the nitrogen-fixing bacterium Leptospirillum ferriphilum YSK.</title>
        <authorList>
            <person name="Guo X."/>
            <person name="Yin H."/>
            <person name="Liang Y."/>
            <person name="Hu Q."/>
            <person name="Ma L."/>
            <person name="Xiao Y."/>
            <person name="Zhang X."/>
            <person name="Qiu G."/>
            <person name="Liu X."/>
        </authorList>
    </citation>
    <scope>NUCLEOTIDE SEQUENCE [LARGE SCALE GENOMIC DNA]</scope>
    <source>
        <strain evidence="11">YSK</strain>
    </source>
</reference>
<accession>A0A059XYV2</accession>
<evidence type="ECO:0000313" key="11">
    <source>
        <dbReference type="Proteomes" id="UP000027059"/>
    </source>
</evidence>
<dbReference type="InterPro" id="IPR015421">
    <property type="entry name" value="PyrdxlP-dep_Trfase_major"/>
</dbReference>
<dbReference type="Pfam" id="PF00202">
    <property type="entry name" value="Aminotran_3"/>
    <property type="match status" value="1"/>
</dbReference>
<evidence type="ECO:0000256" key="4">
    <source>
        <dbReference type="ARBA" id="ARBA00022679"/>
    </source>
</evidence>
<dbReference type="EMBL" id="CP007243">
    <property type="protein sequence ID" value="AIA30481.1"/>
    <property type="molecule type" value="Genomic_DNA"/>
</dbReference>
<organism evidence="10 11">
    <name type="scientific">Leptospirillum ferriphilum YSK</name>
    <dbReference type="NCBI Taxonomy" id="1441628"/>
    <lineage>
        <taxon>Bacteria</taxon>
        <taxon>Pseudomonadati</taxon>
        <taxon>Nitrospirota</taxon>
        <taxon>Nitrospiria</taxon>
        <taxon>Nitrospirales</taxon>
        <taxon>Nitrospiraceae</taxon>
        <taxon>Leptospirillum</taxon>
    </lineage>
</organism>
<dbReference type="UniPathway" id="UPA00078">
    <property type="reaction ID" value="UER00160"/>
</dbReference>
<dbReference type="GO" id="GO:0009102">
    <property type="term" value="P:biotin biosynthetic process"/>
    <property type="evidence" value="ECO:0007669"/>
    <property type="project" value="UniProtKB-UniRule"/>
</dbReference>
<dbReference type="PROSITE" id="PS00600">
    <property type="entry name" value="AA_TRANSFER_CLASS_3"/>
    <property type="match status" value="1"/>
</dbReference>
<feature type="binding site" evidence="9">
    <location>
        <position position="272"/>
    </location>
    <ligand>
        <name>pyridoxal 5'-phosphate</name>
        <dbReference type="ChEBI" id="CHEBI:597326"/>
    </ligand>
</feature>
<comment type="subcellular location">
    <subcellularLocation>
        <location evidence="9">Cytoplasm</location>
    </subcellularLocation>
</comment>
<evidence type="ECO:0000256" key="1">
    <source>
        <dbReference type="ARBA" id="ARBA00001933"/>
    </source>
</evidence>
<feature type="site" description="Participates in the substrate recognition with KAPA and in a stacking interaction with the adenine ring of SAM" evidence="9">
    <location>
        <position position="37"/>
    </location>
</feature>
<dbReference type="AlphaFoldDB" id="A0A059XYV2"/>
<evidence type="ECO:0000256" key="2">
    <source>
        <dbReference type="ARBA" id="ARBA00005063"/>
    </source>
</evidence>
<dbReference type="Gene3D" id="3.40.640.10">
    <property type="entry name" value="Type I PLP-dependent aspartate aminotransferase-like (Major domain)"/>
    <property type="match status" value="1"/>
</dbReference>
<comment type="cofactor">
    <cofactor evidence="1 9">
        <name>pyridoxal 5'-phosphate</name>
        <dbReference type="ChEBI" id="CHEBI:597326"/>
    </cofactor>
</comment>
<dbReference type="KEGG" id="lfp:Y981_06055"/>
<evidence type="ECO:0000313" key="10">
    <source>
        <dbReference type="EMBL" id="AIA30481.1"/>
    </source>
</evidence>
<reference evidence="10 11" key="2">
    <citation type="journal article" date="2015" name="Biomed. Res. Int.">
        <title>Effects of Arsenite Resistance on the Growth and Functional Gene Expression of Leptospirillum ferriphilum and Acidithiobacillus thiooxidans in Pure Culture and Coculture.</title>
        <authorList>
            <person name="Jiang H."/>
            <person name="Liang Y."/>
            <person name="Yin H."/>
            <person name="Xiao Y."/>
            <person name="Guo X."/>
            <person name="Xu Y."/>
            <person name="Hu Q."/>
            <person name="Liu H."/>
            <person name="Liu X."/>
        </authorList>
    </citation>
    <scope>NUCLEOTIDE SEQUENCE [LARGE SCALE GENOMIC DNA]</scope>
    <source>
        <strain evidence="10 11">YSK</strain>
    </source>
</reference>
<feature type="binding site" evidence="9">
    <location>
        <begin position="334"/>
        <end position="335"/>
    </location>
    <ligand>
        <name>pyridoxal 5'-phosphate</name>
        <dbReference type="ChEBI" id="CHEBI:597326"/>
    </ligand>
</feature>
<evidence type="ECO:0000256" key="7">
    <source>
        <dbReference type="ARBA" id="ARBA00022898"/>
    </source>
</evidence>
<dbReference type="GO" id="GO:0004015">
    <property type="term" value="F:adenosylmethionine-8-amino-7-oxononanoate transaminase activity"/>
    <property type="evidence" value="ECO:0007669"/>
    <property type="project" value="UniProtKB-UniRule"/>
</dbReference>
<dbReference type="NCBIfam" id="TIGR00508">
    <property type="entry name" value="bioA"/>
    <property type="match status" value="1"/>
</dbReference>
<protein>
    <recommendedName>
        <fullName evidence="9">Adenosylmethionine-8-amino-7-oxononanoate aminotransferase</fullName>
        <ecNumber evidence="9">2.6.1.62</ecNumber>
    </recommendedName>
    <alternativeName>
        <fullName evidence="9">7,8-diamino-pelargonic acid aminotransferase</fullName>
        <shortName evidence="9">DAPA AT</shortName>
        <shortName evidence="9">DAPA aminotransferase</shortName>
    </alternativeName>
    <alternativeName>
        <fullName evidence="9">7,8-diaminononanoate synthase</fullName>
        <shortName evidence="9">DANS</shortName>
    </alternativeName>
    <alternativeName>
        <fullName evidence="9">Diaminopelargonic acid synthase</fullName>
    </alternativeName>
</protein>
<dbReference type="InterPro" id="IPR005815">
    <property type="entry name" value="BioA"/>
</dbReference>
<keyword evidence="9" id="KW-0963">Cytoplasm</keyword>
<dbReference type="InterPro" id="IPR015424">
    <property type="entry name" value="PyrdxlP-dep_Trfase"/>
</dbReference>
<proteinExistence type="inferred from homology"/>
<feature type="modified residue" description="N6-(pyridoxal phosphate)lysine" evidence="9">
    <location>
        <position position="301"/>
    </location>
</feature>
<dbReference type="PANTHER" id="PTHR42684:SF3">
    <property type="entry name" value="ADENOSYLMETHIONINE-8-AMINO-7-OXONONANOATE AMINOTRANSFERASE"/>
    <property type="match status" value="1"/>
</dbReference>
<feature type="binding site" evidence="9">
    <location>
        <position position="301"/>
    </location>
    <ligand>
        <name>substrate</name>
    </ligand>
</feature>
<keyword evidence="3 9" id="KW-0032">Aminotransferase</keyword>
<dbReference type="HAMAP" id="MF_00834">
    <property type="entry name" value="BioA"/>
    <property type="match status" value="1"/>
</dbReference>
<evidence type="ECO:0000256" key="8">
    <source>
        <dbReference type="ARBA" id="ARBA00048449"/>
    </source>
</evidence>
<comment type="similarity">
    <text evidence="9">Belongs to the class-III pyridoxal-phosphate-dependent aminotransferase family. BioA subfamily.</text>
</comment>
<dbReference type="Proteomes" id="UP000027059">
    <property type="component" value="Chromosome"/>
</dbReference>
<comment type="catalytic activity">
    <reaction evidence="8 9">
        <text>(8S)-8-amino-7-oxononanoate + S-adenosyl-L-methionine = S-adenosyl-4-methylsulfanyl-2-oxobutanoate + (7R,8S)-7,8-diammoniononanoate</text>
        <dbReference type="Rhea" id="RHEA:16861"/>
        <dbReference type="ChEBI" id="CHEBI:16490"/>
        <dbReference type="ChEBI" id="CHEBI:59789"/>
        <dbReference type="ChEBI" id="CHEBI:149468"/>
        <dbReference type="ChEBI" id="CHEBI:149469"/>
        <dbReference type="EC" id="2.6.1.62"/>
    </reaction>
</comment>
<dbReference type="SUPFAM" id="SSF53383">
    <property type="entry name" value="PLP-dependent transferases"/>
    <property type="match status" value="1"/>
</dbReference>
<comment type="function">
    <text evidence="9">Catalyzes the transfer of the alpha-amino group from S-adenosyl-L-methionine (SAM) to 7-keto-8-aminopelargonic acid (KAPA) to form 7,8-diaminopelargonic acid (DAPA). It is the only aminotransferase known to utilize SAM as an amino donor.</text>
</comment>
<feature type="binding site" evidence="9">
    <location>
        <position position="426"/>
    </location>
    <ligand>
        <name>substrate</name>
    </ligand>
</feature>
<dbReference type="InterPro" id="IPR005814">
    <property type="entry name" value="Aminotrans_3"/>
</dbReference>
<comment type="pathway">
    <text evidence="2 9">Cofactor biosynthesis; biotin biosynthesis; 7,8-diaminononanoate from 8-amino-7-oxononanoate (SAM route): step 1/1.</text>
</comment>
<comment type="subunit">
    <text evidence="9">Homodimer.</text>
</comment>
<dbReference type="GO" id="GO:0030170">
    <property type="term" value="F:pyridoxal phosphate binding"/>
    <property type="evidence" value="ECO:0007669"/>
    <property type="project" value="UniProtKB-UniRule"/>
</dbReference>
<evidence type="ECO:0000256" key="5">
    <source>
        <dbReference type="ARBA" id="ARBA00022691"/>
    </source>
</evidence>
<keyword evidence="7 9" id="KW-0663">Pyridoxal phosphate</keyword>
<keyword evidence="5 9" id="KW-0949">S-adenosyl-L-methionine</keyword>
<dbReference type="InterPro" id="IPR049704">
    <property type="entry name" value="Aminotrans_3_PPA_site"/>
</dbReference>